<dbReference type="STRING" id="1714016.BA724_06660"/>
<dbReference type="OrthoDB" id="9255580at2"/>
<dbReference type="PANTHER" id="PTHR37422:SF23">
    <property type="entry name" value="TEICHURONIC ACID BIOSYNTHESIS PROTEIN TUAE"/>
    <property type="match status" value="1"/>
</dbReference>
<feature type="transmembrane region" description="Helical" evidence="5">
    <location>
        <begin position="32"/>
        <end position="51"/>
    </location>
</feature>
<dbReference type="AlphaFoldDB" id="A0A1E7DPG8"/>
<feature type="transmembrane region" description="Helical" evidence="5">
    <location>
        <begin position="332"/>
        <end position="353"/>
    </location>
</feature>
<evidence type="ECO:0000259" key="6">
    <source>
        <dbReference type="Pfam" id="PF04932"/>
    </source>
</evidence>
<comment type="caution">
    <text evidence="7">The sequence shown here is derived from an EMBL/GenBank/DDBJ whole genome shotgun (WGS) entry which is preliminary data.</text>
</comment>
<organism evidence="7 8">
    <name type="scientific">Domibacillus iocasae</name>
    <dbReference type="NCBI Taxonomy" id="1714016"/>
    <lineage>
        <taxon>Bacteria</taxon>
        <taxon>Bacillati</taxon>
        <taxon>Bacillota</taxon>
        <taxon>Bacilli</taxon>
        <taxon>Bacillales</taxon>
        <taxon>Bacillaceae</taxon>
        <taxon>Domibacillus</taxon>
    </lineage>
</organism>
<feature type="transmembrane region" description="Helical" evidence="5">
    <location>
        <begin position="248"/>
        <end position="274"/>
    </location>
</feature>
<evidence type="ECO:0000256" key="4">
    <source>
        <dbReference type="ARBA" id="ARBA00023136"/>
    </source>
</evidence>
<feature type="transmembrane region" description="Helical" evidence="5">
    <location>
        <begin position="116"/>
        <end position="135"/>
    </location>
</feature>
<feature type="transmembrane region" description="Helical" evidence="5">
    <location>
        <begin position="7"/>
        <end position="26"/>
    </location>
</feature>
<evidence type="ECO:0000256" key="2">
    <source>
        <dbReference type="ARBA" id="ARBA00022692"/>
    </source>
</evidence>
<evidence type="ECO:0000256" key="5">
    <source>
        <dbReference type="SAM" id="Phobius"/>
    </source>
</evidence>
<protein>
    <recommendedName>
        <fullName evidence="6">O-antigen ligase-related domain-containing protein</fullName>
    </recommendedName>
</protein>
<evidence type="ECO:0000313" key="8">
    <source>
        <dbReference type="Proteomes" id="UP000095658"/>
    </source>
</evidence>
<feature type="transmembrane region" description="Helical" evidence="5">
    <location>
        <begin position="219"/>
        <end position="236"/>
    </location>
</feature>
<evidence type="ECO:0000256" key="3">
    <source>
        <dbReference type="ARBA" id="ARBA00022989"/>
    </source>
</evidence>
<feature type="transmembrane region" description="Helical" evidence="5">
    <location>
        <begin position="373"/>
        <end position="392"/>
    </location>
</feature>
<dbReference type="PANTHER" id="PTHR37422">
    <property type="entry name" value="TEICHURONIC ACID BIOSYNTHESIS PROTEIN TUAE"/>
    <property type="match status" value="1"/>
</dbReference>
<sequence length="430" mass="49789">MNYTRILFFITYIFAFIGSALFAFPLGGISVFPFRILMIILLIIMVFQVFYQREIKSTIFKDKYFCFFLLWWFYSIVQLFWSLDLNRSVEKIFFFTLMLLLFIFTSYLINEINQFVVLFYIIVISVIIINLFGWINVFSGKYLSSSRFYNSDLISLVPYNIPTSVFTNENDLGVFLATMVPFFLSAIEFNKKIKIKLIFIFLLISNMILIILTGSRGSFLALGIGIFLYLISLYAYRSKLTVKQISGNVFLASILIVAFTVIIANIGTAISFTYNFIYNDASNDIRINLIKNGFQFLQSTYGFGIGLGSFESYMLTKGPNYYASDIINIHNWLAEIFVESGFLIGTLYILVYVSILKNIYKIYIKTQHNNTKMITKTLLIALLVLLIASNVPSSFFQFRTHWILVSLSVVFLTVYKKHIEPNKEEIIRSK</sequence>
<keyword evidence="2 5" id="KW-0812">Transmembrane</keyword>
<gene>
    <name evidence="7" type="ORF">BA724_06660</name>
</gene>
<evidence type="ECO:0000256" key="1">
    <source>
        <dbReference type="ARBA" id="ARBA00004141"/>
    </source>
</evidence>
<dbReference type="Pfam" id="PF04932">
    <property type="entry name" value="Wzy_C"/>
    <property type="match status" value="1"/>
</dbReference>
<accession>A0A1E7DPG8</accession>
<feature type="transmembrane region" description="Helical" evidence="5">
    <location>
        <begin position="398"/>
        <end position="415"/>
    </location>
</feature>
<feature type="transmembrane region" description="Helical" evidence="5">
    <location>
        <begin position="92"/>
        <end position="109"/>
    </location>
</feature>
<dbReference type="RefSeq" id="WP_069938561.1">
    <property type="nucleotide sequence ID" value="NZ_MAMP01000021.1"/>
</dbReference>
<evidence type="ECO:0000313" key="7">
    <source>
        <dbReference type="EMBL" id="OES44939.1"/>
    </source>
</evidence>
<reference evidence="7 8" key="1">
    <citation type="submission" date="2016-06" db="EMBL/GenBank/DDBJ databases">
        <title>Domibacillus iocasae genome sequencing.</title>
        <authorList>
            <person name="Verma A."/>
            <person name="Pal Y."/>
            <person name="Ojha A.K."/>
            <person name="Krishnamurthi S."/>
        </authorList>
    </citation>
    <scope>NUCLEOTIDE SEQUENCE [LARGE SCALE GENOMIC DNA]</scope>
    <source>
        <strain evidence="7 8">DSM 29979</strain>
    </source>
</reference>
<proteinExistence type="predicted"/>
<dbReference type="InterPro" id="IPR051533">
    <property type="entry name" value="WaaL-like"/>
</dbReference>
<dbReference type="EMBL" id="MAMP01000021">
    <property type="protein sequence ID" value="OES44939.1"/>
    <property type="molecule type" value="Genomic_DNA"/>
</dbReference>
<dbReference type="GO" id="GO:0016020">
    <property type="term" value="C:membrane"/>
    <property type="evidence" value="ECO:0007669"/>
    <property type="project" value="UniProtKB-SubCell"/>
</dbReference>
<feature type="transmembrane region" description="Helical" evidence="5">
    <location>
        <begin position="197"/>
        <end position="213"/>
    </location>
</feature>
<name>A0A1E7DPG8_9BACI</name>
<keyword evidence="3 5" id="KW-1133">Transmembrane helix</keyword>
<feature type="transmembrane region" description="Helical" evidence="5">
    <location>
        <begin position="63"/>
        <end position="80"/>
    </location>
</feature>
<dbReference type="InterPro" id="IPR007016">
    <property type="entry name" value="O-antigen_ligase-rel_domated"/>
</dbReference>
<feature type="domain" description="O-antigen ligase-related" evidence="6">
    <location>
        <begin position="202"/>
        <end position="347"/>
    </location>
</feature>
<keyword evidence="4 5" id="KW-0472">Membrane</keyword>
<keyword evidence="8" id="KW-1185">Reference proteome</keyword>
<feature type="transmembrane region" description="Helical" evidence="5">
    <location>
        <begin position="172"/>
        <end position="190"/>
    </location>
</feature>
<dbReference type="Proteomes" id="UP000095658">
    <property type="component" value="Unassembled WGS sequence"/>
</dbReference>
<comment type="subcellular location">
    <subcellularLocation>
        <location evidence="1">Membrane</location>
        <topology evidence="1">Multi-pass membrane protein</topology>
    </subcellularLocation>
</comment>